<organism evidence="1">
    <name type="scientific">Arundo donax</name>
    <name type="common">Giant reed</name>
    <name type="synonym">Donax arundinaceus</name>
    <dbReference type="NCBI Taxonomy" id="35708"/>
    <lineage>
        <taxon>Eukaryota</taxon>
        <taxon>Viridiplantae</taxon>
        <taxon>Streptophyta</taxon>
        <taxon>Embryophyta</taxon>
        <taxon>Tracheophyta</taxon>
        <taxon>Spermatophyta</taxon>
        <taxon>Magnoliopsida</taxon>
        <taxon>Liliopsida</taxon>
        <taxon>Poales</taxon>
        <taxon>Poaceae</taxon>
        <taxon>PACMAD clade</taxon>
        <taxon>Arundinoideae</taxon>
        <taxon>Arundineae</taxon>
        <taxon>Arundo</taxon>
    </lineage>
</organism>
<accession>A0A0A9EL17</accession>
<reference evidence="1" key="1">
    <citation type="submission" date="2014-09" db="EMBL/GenBank/DDBJ databases">
        <authorList>
            <person name="Magalhaes I.L.F."/>
            <person name="Oliveira U."/>
            <person name="Santos F.R."/>
            <person name="Vidigal T.H.D.A."/>
            <person name="Brescovit A.D."/>
            <person name="Santos A.J."/>
        </authorList>
    </citation>
    <scope>NUCLEOTIDE SEQUENCE</scope>
    <source>
        <tissue evidence="1">Shoot tissue taken approximately 20 cm above the soil surface</tissue>
    </source>
</reference>
<name>A0A0A9EL17_ARUDO</name>
<protein>
    <submittedName>
        <fullName evidence="1">Uncharacterized protein</fullName>
    </submittedName>
</protein>
<reference evidence="1" key="2">
    <citation type="journal article" date="2015" name="Data Brief">
        <title>Shoot transcriptome of the giant reed, Arundo donax.</title>
        <authorList>
            <person name="Barrero R.A."/>
            <person name="Guerrero F.D."/>
            <person name="Moolhuijzen P."/>
            <person name="Goolsby J.A."/>
            <person name="Tidwell J."/>
            <person name="Bellgard S.E."/>
            <person name="Bellgard M.I."/>
        </authorList>
    </citation>
    <scope>NUCLEOTIDE SEQUENCE</scope>
    <source>
        <tissue evidence="1">Shoot tissue taken approximately 20 cm above the soil surface</tissue>
    </source>
</reference>
<proteinExistence type="predicted"/>
<sequence length="12" mass="1545">MHTFSRKFLHLK</sequence>
<dbReference type="EMBL" id="GBRH01197099">
    <property type="protein sequence ID" value="JAE00797.1"/>
    <property type="molecule type" value="Transcribed_RNA"/>
</dbReference>
<evidence type="ECO:0000313" key="1">
    <source>
        <dbReference type="EMBL" id="JAE00797.1"/>
    </source>
</evidence>